<feature type="domain" description="RanBP2-type" evidence="9">
    <location>
        <begin position="306"/>
        <end position="335"/>
    </location>
</feature>
<dbReference type="PROSITE" id="PS50199">
    <property type="entry name" value="ZF_RANBP2_2"/>
    <property type="match status" value="1"/>
</dbReference>
<evidence type="ECO:0000313" key="11">
    <source>
        <dbReference type="Ensembl" id="ENSXETP00000000049"/>
    </source>
</evidence>
<comment type="similarity">
    <text evidence="2 7">Belongs to the MDM2/MDM4 family.</text>
</comment>
<evidence type="ECO:0000259" key="10">
    <source>
        <dbReference type="PROSITE" id="PS51925"/>
    </source>
</evidence>
<dbReference type="InterPro" id="IPR036443">
    <property type="entry name" value="Znf_RanBP2_sf"/>
</dbReference>
<dbReference type="Bgee" id="ENSXETG00000000035">
    <property type="expression patterns" value="Expressed in heart and 15 other cell types or tissues"/>
</dbReference>
<dbReference type="FunCoup" id="A0A803KL12">
    <property type="interactions" value="2434"/>
</dbReference>
<dbReference type="GO" id="GO:0005634">
    <property type="term" value="C:nucleus"/>
    <property type="evidence" value="ECO:0007669"/>
    <property type="project" value="UniProtKB-SubCell"/>
</dbReference>
<dbReference type="SUPFAM" id="SSF90209">
    <property type="entry name" value="Ran binding protein zinc finger-like"/>
    <property type="match status" value="1"/>
</dbReference>
<dbReference type="SUPFAM" id="SSF47592">
    <property type="entry name" value="SWIB/MDM2 domain"/>
    <property type="match status" value="1"/>
</dbReference>
<dbReference type="PIRSF" id="PIRSF500699">
    <property type="entry name" value="MDM4"/>
    <property type="match status" value="1"/>
</dbReference>
<dbReference type="Ensembl" id="ENSXETT00000000049">
    <property type="protein sequence ID" value="ENSXETP00000000049"/>
    <property type="gene ID" value="ENSXETG00000000035"/>
</dbReference>
<dbReference type="PROSITE" id="PS01358">
    <property type="entry name" value="ZF_RANBP2_1"/>
    <property type="match status" value="1"/>
</dbReference>
<dbReference type="InterPro" id="IPR013083">
    <property type="entry name" value="Znf_RING/FYVE/PHD"/>
</dbReference>
<accession>A0A803KL12</accession>
<gene>
    <name evidence="11" type="primary">mdm4</name>
</gene>
<keyword evidence="6 7" id="KW-0539">Nucleus</keyword>
<proteinExistence type="inferred from homology"/>
<dbReference type="Gene3D" id="2.30.30.380">
    <property type="entry name" value="Zn-finger domain of Sec23/24"/>
    <property type="match status" value="1"/>
</dbReference>
<dbReference type="InParanoid" id="A0A803KL12"/>
<organism evidence="11">
    <name type="scientific">Xenopus tropicalis</name>
    <name type="common">Western clawed frog</name>
    <name type="synonym">Silurana tropicalis</name>
    <dbReference type="NCBI Taxonomy" id="8364"/>
    <lineage>
        <taxon>Eukaryota</taxon>
        <taxon>Metazoa</taxon>
        <taxon>Chordata</taxon>
        <taxon>Craniata</taxon>
        <taxon>Vertebrata</taxon>
        <taxon>Euteleostomi</taxon>
        <taxon>Amphibia</taxon>
        <taxon>Batrachia</taxon>
        <taxon>Anura</taxon>
        <taxon>Pipoidea</taxon>
        <taxon>Pipidae</taxon>
        <taxon>Xenopodinae</taxon>
        <taxon>Xenopus</taxon>
        <taxon>Silurana</taxon>
    </lineage>
</organism>
<dbReference type="GO" id="GO:0051726">
    <property type="term" value="P:regulation of cell cycle"/>
    <property type="evidence" value="ECO:0007669"/>
    <property type="project" value="InterPro"/>
</dbReference>
<protein>
    <recommendedName>
        <fullName evidence="7">Protein Mdm4</fullName>
    </recommendedName>
</protein>
<evidence type="ECO:0000259" key="9">
    <source>
        <dbReference type="PROSITE" id="PS50199"/>
    </source>
</evidence>
<comment type="function">
    <text evidence="7">Inhibits p53- and p73-mediated cell cycle arrest and apoptosis by binding its transcriptional activation domain.</text>
</comment>
<dbReference type="Gene3D" id="3.30.40.10">
    <property type="entry name" value="Zinc/RING finger domain, C3HC4 (zinc finger)"/>
    <property type="match status" value="1"/>
</dbReference>
<dbReference type="GO" id="GO:0008270">
    <property type="term" value="F:zinc ion binding"/>
    <property type="evidence" value="ECO:0007669"/>
    <property type="project" value="UniProtKB-KW"/>
</dbReference>
<dbReference type="InterPro" id="IPR036885">
    <property type="entry name" value="SWIB_MDM2_dom_sf"/>
</dbReference>
<dbReference type="PANTHER" id="PTHR46858:SF12">
    <property type="entry name" value="PROTEIN MDM4"/>
    <property type="match status" value="1"/>
</dbReference>
<evidence type="ECO:0000256" key="1">
    <source>
        <dbReference type="ARBA" id="ARBA00004123"/>
    </source>
</evidence>
<reference evidence="11" key="2">
    <citation type="submission" date="2011-06" db="UniProtKB">
        <authorList>
            <consortium name="Ensembl"/>
        </authorList>
    </citation>
    <scope>IDENTIFICATION</scope>
</reference>
<evidence type="ECO:0000256" key="6">
    <source>
        <dbReference type="ARBA" id="ARBA00023242"/>
    </source>
</evidence>
<keyword evidence="4 8" id="KW-0863">Zinc-finger</keyword>
<dbReference type="GO" id="GO:0043066">
    <property type="term" value="P:negative regulation of apoptotic process"/>
    <property type="evidence" value="ECO:0007669"/>
    <property type="project" value="InterPro"/>
</dbReference>
<evidence type="ECO:0000256" key="8">
    <source>
        <dbReference type="PROSITE-ProRule" id="PRU00322"/>
    </source>
</evidence>
<evidence type="ECO:0000256" key="3">
    <source>
        <dbReference type="ARBA" id="ARBA00022723"/>
    </source>
</evidence>
<dbReference type="PROSITE" id="PS51925">
    <property type="entry name" value="SWIB_MDM2"/>
    <property type="match status" value="1"/>
</dbReference>
<evidence type="ECO:0000256" key="2">
    <source>
        <dbReference type="ARBA" id="ARBA00005803"/>
    </source>
</evidence>
<dbReference type="CDD" id="cd17673">
    <property type="entry name" value="MDM4"/>
    <property type="match status" value="1"/>
</dbReference>
<dbReference type="AlphaFoldDB" id="A0A803KL12"/>
<dbReference type="PIRSF" id="PIRSF006748">
    <property type="entry name" value="p53_MDM_2/4"/>
    <property type="match status" value="1"/>
</dbReference>
<dbReference type="GeneTree" id="ENSGT00530000063539"/>
<dbReference type="InterPro" id="IPR001876">
    <property type="entry name" value="Znf_RanBP2"/>
</dbReference>
<dbReference type="InterPro" id="IPR003121">
    <property type="entry name" value="SWIB_MDM2_domain"/>
</dbReference>
<evidence type="ECO:0000256" key="7">
    <source>
        <dbReference type="PIRNR" id="PIRNR006748"/>
    </source>
</evidence>
<comment type="subcellular location">
    <subcellularLocation>
        <location evidence="1 7">Nucleus</location>
    </subcellularLocation>
</comment>
<evidence type="ECO:0000256" key="5">
    <source>
        <dbReference type="ARBA" id="ARBA00022833"/>
    </source>
</evidence>
<keyword evidence="3 7" id="KW-0479">Metal-binding</keyword>
<dbReference type="PANTHER" id="PTHR46858">
    <property type="entry name" value="OS05G0521000 PROTEIN"/>
    <property type="match status" value="1"/>
</dbReference>
<dbReference type="InterPro" id="IPR016495">
    <property type="entry name" value="p53_neg-reg_MDM_2/4"/>
</dbReference>
<sequence>MGLRLSLITANMSTSTTFHLMNEPDSAPMTIQNTKESPVRPQPALLKILQTAGASGEIFTLKQVMHYLGQYIMVKELYDKQQQHIVHCGSDELGKLLGITTFSVKDPRPLYDMLKKNLSRVTCTDAGHSPSRDKSLASHGLELEKSFNNKTEVTEDIKRNDCVSDDVCTSLNKSHLKGNERSDYTKQSLDLVFEEWDEAGLPWWFLGNLRTNYHLQSIGSTDIASNQDIDTAPVSDTTDDTWFLNDSHSDHINMEVKMEAPGSLSNKVEELGESDSKKVVKLTLYDDDDLDDTQSLSDDTDTEVTSQDCWQCTKCHKLNSPVKRYCYRCWALRKDWYLDYPSLIHSSSTPTLPAKCSSQYSMAGLDMPDCRRTVSAPIVGVRVPECKAQVPFLEPLDLAANSKALSKSTDTLLTYQAEEASLLSSRPLLEPCRLCQRRQRNGNVVHGRTAHLVTCFSCARNLKKNRKGCPVCQKPIQMVVKIYVA</sequence>
<dbReference type="Pfam" id="PF13920">
    <property type="entry name" value="zf-C3HC4_3"/>
    <property type="match status" value="1"/>
</dbReference>
<keyword evidence="5 7" id="KW-0862">Zinc</keyword>
<feature type="domain" description="DM2" evidence="10">
    <location>
        <begin position="37"/>
        <end position="120"/>
    </location>
</feature>
<dbReference type="Xenbase" id="XB-GENE-946791">
    <property type="gene designation" value="mdm4"/>
</dbReference>
<dbReference type="CDD" id="cd16784">
    <property type="entry name" value="mRING-HC-C2H2C4_MDM4"/>
    <property type="match status" value="1"/>
</dbReference>
<reference evidence="11" key="1">
    <citation type="journal article" date="2010" name="Science">
        <title>The genome of the Western clawed frog Xenopus tropicalis.</title>
        <authorList>
            <person name="Hellsten U."/>
            <person name="Harland R.M."/>
            <person name="Gilchrist M.J."/>
            <person name="Hendrix D."/>
            <person name="Jurka J."/>
            <person name="Kapitonov V."/>
            <person name="Ovcharenko I."/>
            <person name="Putnam N.H."/>
            <person name="Shu S."/>
            <person name="Taher L."/>
            <person name="Blitz I.L."/>
            <person name="Blumberg B."/>
            <person name="Dichmann D.S."/>
            <person name="Dubchak I."/>
            <person name="Amaya E."/>
            <person name="Detter J.C."/>
            <person name="Fletcher R."/>
            <person name="Gerhard D.S."/>
            <person name="Goodstein D."/>
            <person name="Graves T."/>
            <person name="Grigoriev I.V."/>
            <person name="Grimwood J."/>
            <person name="Kawashima T."/>
            <person name="Lindquist E."/>
            <person name="Lucas S.M."/>
            <person name="Mead P.E."/>
            <person name="Mitros T."/>
            <person name="Ogino H."/>
            <person name="Ohta Y."/>
            <person name="Poliakov A.V."/>
            <person name="Pollet N."/>
            <person name="Robert J."/>
            <person name="Salamov A."/>
            <person name="Sater A.K."/>
            <person name="Schmutz J."/>
            <person name="Terry A."/>
            <person name="Vize P.D."/>
            <person name="Warren W.C."/>
            <person name="Wells D."/>
            <person name="Wills A."/>
            <person name="Wilson R.K."/>
            <person name="Zimmerman L.B."/>
            <person name="Zorn A.M."/>
            <person name="Grainger R."/>
            <person name="Grammer T."/>
            <person name="Khokha M.K."/>
            <person name="Richardson P.M."/>
            <person name="Rokhsar D.S."/>
        </authorList>
    </citation>
    <scope>NUCLEOTIDE SEQUENCE [LARGE SCALE GENOMIC DNA]</scope>
    <source>
        <strain evidence="11">Nigerian</strain>
    </source>
</reference>
<dbReference type="Gene3D" id="1.10.245.10">
    <property type="entry name" value="SWIB/MDM2 domain"/>
    <property type="match status" value="1"/>
</dbReference>
<evidence type="ECO:0000256" key="4">
    <source>
        <dbReference type="ARBA" id="ARBA00022771"/>
    </source>
</evidence>
<name>A0A803KL12_XENTR</name>
<dbReference type="InterPro" id="IPR015458">
    <property type="entry name" value="MDM4"/>
</dbReference>